<organism evidence="8 9">
    <name type="scientific">Russula ochroleuca</name>
    <dbReference type="NCBI Taxonomy" id="152965"/>
    <lineage>
        <taxon>Eukaryota</taxon>
        <taxon>Fungi</taxon>
        <taxon>Dikarya</taxon>
        <taxon>Basidiomycota</taxon>
        <taxon>Agaricomycotina</taxon>
        <taxon>Agaricomycetes</taxon>
        <taxon>Russulales</taxon>
        <taxon>Russulaceae</taxon>
        <taxon>Russula</taxon>
    </lineage>
</organism>
<sequence>MAIERYTDTRETPAPLSSPSLEEALSVPNEESPLLPAERESQVASPRSLLERCHSAVSAFFDRNAGLLFVAASQFFFAASNVCVKYLNGLDERVPILELIWVRMAMTYICSVAYMYWRNIPDPFLGPKGVRPLLFLRGYTGFTSLSGMYFSLQYLSLSDAVVLKFIAPILTAFSGAIFLKESLSLKGIIAGICSFFGVILIARPQVLFGGPQVNPTVVVTSRERMISVTAGLIGVLGATASYTLLRAIGKRAHALHVLATFSSQCILVSTIGMIAFKIPPVIPTRALWLLMMFLIGIFGLIAQTLLAMGFQRETASRGTLAMYTSVVFAVVLEFFVFHTTPTLLSISGAIIIMSAAIYTSLTKTATTSAVADPVSERRSLATPVGDDGREAR</sequence>
<evidence type="ECO:0000256" key="4">
    <source>
        <dbReference type="ARBA" id="ARBA00023136"/>
    </source>
</evidence>
<dbReference type="InterPro" id="IPR000620">
    <property type="entry name" value="EamA_dom"/>
</dbReference>
<dbReference type="Proteomes" id="UP000759537">
    <property type="component" value="Unassembled WGS sequence"/>
</dbReference>
<proteinExistence type="predicted"/>
<comment type="caution">
    <text evidence="8">The sequence shown here is derived from an EMBL/GenBank/DDBJ whole genome shotgun (WGS) entry which is preliminary data.</text>
</comment>
<feature type="domain" description="EamA" evidence="7">
    <location>
        <begin position="230"/>
        <end position="360"/>
    </location>
</feature>
<evidence type="ECO:0000313" key="9">
    <source>
        <dbReference type="Proteomes" id="UP000759537"/>
    </source>
</evidence>
<reference evidence="8" key="2">
    <citation type="journal article" date="2020" name="Nat. Commun.">
        <title>Large-scale genome sequencing of mycorrhizal fungi provides insights into the early evolution of symbiotic traits.</title>
        <authorList>
            <person name="Miyauchi S."/>
            <person name="Kiss E."/>
            <person name="Kuo A."/>
            <person name="Drula E."/>
            <person name="Kohler A."/>
            <person name="Sanchez-Garcia M."/>
            <person name="Morin E."/>
            <person name="Andreopoulos B."/>
            <person name="Barry K.W."/>
            <person name="Bonito G."/>
            <person name="Buee M."/>
            <person name="Carver A."/>
            <person name="Chen C."/>
            <person name="Cichocki N."/>
            <person name="Clum A."/>
            <person name="Culley D."/>
            <person name="Crous P.W."/>
            <person name="Fauchery L."/>
            <person name="Girlanda M."/>
            <person name="Hayes R.D."/>
            <person name="Keri Z."/>
            <person name="LaButti K."/>
            <person name="Lipzen A."/>
            <person name="Lombard V."/>
            <person name="Magnuson J."/>
            <person name="Maillard F."/>
            <person name="Murat C."/>
            <person name="Nolan M."/>
            <person name="Ohm R.A."/>
            <person name="Pangilinan J."/>
            <person name="Pereira M.F."/>
            <person name="Perotto S."/>
            <person name="Peter M."/>
            <person name="Pfister S."/>
            <person name="Riley R."/>
            <person name="Sitrit Y."/>
            <person name="Stielow J.B."/>
            <person name="Szollosi G."/>
            <person name="Zifcakova L."/>
            <person name="Stursova M."/>
            <person name="Spatafora J.W."/>
            <person name="Tedersoo L."/>
            <person name="Vaario L.M."/>
            <person name="Yamada A."/>
            <person name="Yan M."/>
            <person name="Wang P."/>
            <person name="Xu J."/>
            <person name="Bruns T."/>
            <person name="Baldrian P."/>
            <person name="Vilgalys R."/>
            <person name="Dunand C."/>
            <person name="Henrissat B."/>
            <person name="Grigoriev I.V."/>
            <person name="Hibbett D."/>
            <person name="Nagy L.G."/>
            <person name="Martin F.M."/>
        </authorList>
    </citation>
    <scope>NUCLEOTIDE SEQUENCE</scope>
    <source>
        <strain evidence="8">Prilba</strain>
    </source>
</reference>
<feature type="transmembrane region" description="Helical" evidence="6">
    <location>
        <begin position="257"/>
        <end position="276"/>
    </location>
</feature>
<dbReference type="InterPro" id="IPR037185">
    <property type="entry name" value="EmrE-like"/>
</dbReference>
<feature type="transmembrane region" description="Helical" evidence="6">
    <location>
        <begin position="65"/>
        <end position="87"/>
    </location>
</feature>
<evidence type="ECO:0000313" key="8">
    <source>
        <dbReference type="EMBL" id="KAF8476333.1"/>
    </source>
</evidence>
<protein>
    <submittedName>
        <fullName evidence="8">Integral membrane protein DUF6</fullName>
    </submittedName>
</protein>
<feature type="transmembrane region" description="Helical" evidence="6">
    <location>
        <begin position="188"/>
        <end position="206"/>
    </location>
</feature>
<keyword evidence="4 6" id="KW-0472">Membrane</keyword>
<feature type="transmembrane region" description="Helical" evidence="6">
    <location>
        <begin position="161"/>
        <end position="179"/>
    </location>
</feature>
<feature type="compositionally biased region" description="Low complexity" evidence="5">
    <location>
        <begin position="13"/>
        <end position="26"/>
    </location>
</feature>
<comment type="subcellular location">
    <subcellularLocation>
        <location evidence="1">Membrane</location>
        <topology evidence="1">Multi-pass membrane protein</topology>
    </subcellularLocation>
</comment>
<dbReference type="EMBL" id="WHVB01000015">
    <property type="protein sequence ID" value="KAF8476333.1"/>
    <property type="molecule type" value="Genomic_DNA"/>
</dbReference>
<dbReference type="Pfam" id="PF00892">
    <property type="entry name" value="EamA"/>
    <property type="match status" value="2"/>
</dbReference>
<gene>
    <name evidence="8" type="ORF">DFH94DRAFT_694982</name>
</gene>
<dbReference type="GO" id="GO:0016020">
    <property type="term" value="C:membrane"/>
    <property type="evidence" value="ECO:0007669"/>
    <property type="project" value="UniProtKB-SubCell"/>
</dbReference>
<evidence type="ECO:0000259" key="7">
    <source>
        <dbReference type="Pfam" id="PF00892"/>
    </source>
</evidence>
<name>A0A9P5T528_9AGAM</name>
<dbReference type="SUPFAM" id="SSF103481">
    <property type="entry name" value="Multidrug resistance efflux transporter EmrE"/>
    <property type="match status" value="2"/>
</dbReference>
<accession>A0A9P5T528</accession>
<feature type="transmembrane region" description="Helical" evidence="6">
    <location>
        <begin position="99"/>
        <end position="117"/>
    </location>
</feature>
<feature type="transmembrane region" description="Helical" evidence="6">
    <location>
        <begin position="320"/>
        <end position="337"/>
    </location>
</feature>
<evidence type="ECO:0000256" key="3">
    <source>
        <dbReference type="ARBA" id="ARBA00022989"/>
    </source>
</evidence>
<reference evidence="8" key="1">
    <citation type="submission" date="2019-10" db="EMBL/GenBank/DDBJ databases">
        <authorList>
            <consortium name="DOE Joint Genome Institute"/>
            <person name="Kuo A."/>
            <person name="Miyauchi S."/>
            <person name="Kiss E."/>
            <person name="Drula E."/>
            <person name="Kohler A."/>
            <person name="Sanchez-Garcia M."/>
            <person name="Andreopoulos B."/>
            <person name="Barry K.W."/>
            <person name="Bonito G."/>
            <person name="Buee M."/>
            <person name="Carver A."/>
            <person name="Chen C."/>
            <person name="Cichocki N."/>
            <person name="Clum A."/>
            <person name="Culley D."/>
            <person name="Crous P.W."/>
            <person name="Fauchery L."/>
            <person name="Girlanda M."/>
            <person name="Hayes R."/>
            <person name="Keri Z."/>
            <person name="LaButti K."/>
            <person name="Lipzen A."/>
            <person name="Lombard V."/>
            <person name="Magnuson J."/>
            <person name="Maillard F."/>
            <person name="Morin E."/>
            <person name="Murat C."/>
            <person name="Nolan M."/>
            <person name="Ohm R."/>
            <person name="Pangilinan J."/>
            <person name="Pereira M."/>
            <person name="Perotto S."/>
            <person name="Peter M."/>
            <person name="Riley R."/>
            <person name="Sitrit Y."/>
            <person name="Stielow B."/>
            <person name="Szollosi G."/>
            <person name="Zifcakova L."/>
            <person name="Stursova M."/>
            <person name="Spatafora J.W."/>
            <person name="Tedersoo L."/>
            <person name="Vaario L.-M."/>
            <person name="Yamada A."/>
            <person name="Yan M."/>
            <person name="Wang P."/>
            <person name="Xu J."/>
            <person name="Bruns T."/>
            <person name="Baldrian P."/>
            <person name="Vilgalys R."/>
            <person name="Henrissat B."/>
            <person name="Grigoriev I.V."/>
            <person name="Hibbett D."/>
            <person name="Nagy L.G."/>
            <person name="Martin F.M."/>
        </authorList>
    </citation>
    <scope>NUCLEOTIDE SEQUENCE</scope>
    <source>
        <strain evidence="8">Prilba</strain>
    </source>
</reference>
<evidence type="ECO:0000256" key="2">
    <source>
        <dbReference type="ARBA" id="ARBA00022692"/>
    </source>
</evidence>
<feature type="compositionally biased region" description="Basic and acidic residues" evidence="5">
    <location>
        <begin position="1"/>
        <end position="11"/>
    </location>
</feature>
<feature type="region of interest" description="Disordered" evidence="5">
    <location>
        <begin position="1"/>
        <end position="38"/>
    </location>
</feature>
<evidence type="ECO:0000256" key="5">
    <source>
        <dbReference type="SAM" id="MobiDB-lite"/>
    </source>
</evidence>
<dbReference type="PANTHER" id="PTHR22911:SF6">
    <property type="entry name" value="SOLUTE CARRIER FAMILY 35 MEMBER G1"/>
    <property type="match status" value="1"/>
</dbReference>
<feature type="transmembrane region" description="Helical" evidence="6">
    <location>
        <begin position="138"/>
        <end position="155"/>
    </location>
</feature>
<keyword evidence="2 6" id="KW-0812">Transmembrane</keyword>
<feature type="transmembrane region" description="Helical" evidence="6">
    <location>
        <begin position="288"/>
        <end position="308"/>
    </location>
</feature>
<evidence type="ECO:0000256" key="6">
    <source>
        <dbReference type="SAM" id="Phobius"/>
    </source>
</evidence>
<feature type="transmembrane region" description="Helical" evidence="6">
    <location>
        <begin position="226"/>
        <end position="245"/>
    </location>
</feature>
<dbReference type="Gene3D" id="1.10.3730.20">
    <property type="match status" value="1"/>
</dbReference>
<dbReference type="PANTHER" id="PTHR22911">
    <property type="entry name" value="ACYL-MALONYL CONDENSING ENZYME-RELATED"/>
    <property type="match status" value="1"/>
</dbReference>
<keyword evidence="9" id="KW-1185">Reference proteome</keyword>
<dbReference type="AlphaFoldDB" id="A0A9P5T528"/>
<keyword evidence="3 6" id="KW-1133">Transmembrane helix</keyword>
<feature type="transmembrane region" description="Helical" evidence="6">
    <location>
        <begin position="343"/>
        <end position="361"/>
    </location>
</feature>
<feature type="domain" description="EamA" evidence="7">
    <location>
        <begin position="65"/>
        <end position="202"/>
    </location>
</feature>
<dbReference type="OrthoDB" id="306876at2759"/>
<evidence type="ECO:0000256" key="1">
    <source>
        <dbReference type="ARBA" id="ARBA00004141"/>
    </source>
</evidence>